<sequence>MTVTQHAADIPRSAPPRRAQGERTASVDRRTWPNPPPPPARRTPLAAPTPPAHSKLPMPPGLVRPSRPPLQPPLARSLAHPAPAADKRAAAAPTCDAPGAYPPARPAPSQRSADAGRRTRASHSGLLLSSTRCVSMRGRHGWLARCTRAAGGGARVDVLGGTHARLGPRRRDGSATDDGDGEIARRPMAMLIPVSRAVPAPVSNRRLRHRHSRARVQMQYEHPLPPYLQDRRAAGLRRDCLAWCIASRLVRLAARGESAFSTEGLRAPSVRGLEGAS</sequence>
<accession>A0A0D2P391</accession>
<dbReference type="EMBL" id="KN817532">
    <property type="protein sequence ID" value="KJA25389.1"/>
    <property type="molecule type" value="Genomic_DNA"/>
</dbReference>
<protein>
    <submittedName>
        <fullName evidence="2">Uncharacterized protein</fullName>
    </submittedName>
</protein>
<feature type="region of interest" description="Disordered" evidence="1">
    <location>
        <begin position="1"/>
        <end position="123"/>
    </location>
</feature>
<dbReference type="Proteomes" id="UP000054270">
    <property type="component" value="Unassembled WGS sequence"/>
</dbReference>
<dbReference type="AlphaFoldDB" id="A0A0D2P391"/>
<organism evidence="2 3">
    <name type="scientific">Hypholoma sublateritium (strain FD-334 SS-4)</name>
    <dbReference type="NCBI Taxonomy" id="945553"/>
    <lineage>
        <taxon>Eukaryota</taxon>
        <taxon>Fungi</taxon>
        <taxon>Dikarya</taxon>
        <taxon>Basidiomycota</taxon>
        <taxon>Agaricomycotina</taxon>
        <taxon>Agaricomycetes</taxon>
        <taxon>Agaricomycetidae</taxon>
        <taxon>Agaricales</taxon>
        <taxon>Agaricineae</taxon>
        <taxon>Strophariaceae</taxon>
        <taxon>Hypholoma</taxon>
    </lineage>
</organism>
<reference evidence="3" key="1">
    <citation type="submission" date="2014-04" db="EMBL/GenBank/DDBJ databases">
        <title>Evolutionary Origins and Diversification of the Mycorrhizal Mutualists.</title>
        <authorList>
            <consortium name="DOE Joint Genome Institute"/>
            <consortium name="Mycorrhizal Genomics Consortium"/>
            <person name="Kohler A."/>
            <person name="Kuo A."/>
            <person name="Nagy L.G."/>
            <person name="Floudas D."/>
            <person name="Copeland A."/>
            <person name="Barry K.W."/>
            <person name="Cichocki N."/>
            <person name="Veneault-Fourrey C."/>
            <person name="LaButti K."/>
            <person name="Lindquist E.A."/>
            <person name="Lipzen A."/>
            <person name="Lundell T."/>
            <person name="Morin E."/>
            <person name="Murat C."/>
            <person name="Riley R."/>
            <person name="Ohm R."/>
            <person name="Sun H."/>
            <person name="Tunlid A."/>
            <person name="Henrissat B."/>
            <person name="Grigoriev I.V."/>
            <person name="Hibbett D.S."/>
            <person name="Martin F."/>
        </authorList>
    </citation>
    <scope>NUCLEOTIDE SEQUENCE [LARGE SCALE GENOMIC DNA]</scope>
    <source>
        <strain evidence="3">FD-334 SS-4</strain>
    </source>
</reference>
<evidence type="ECO:0000313" key="2">
    <source>
        <dbReference type="EMBL" id="KJA25389.1"/>
    </source>
</evidence>
<evidence type="ECO:0000256" key="1">
    <source>
        <dbReference type="SAM" id="MobiDB-lite"/>
    </source>
</evidence>
<evidence type="ECO:0000313" key="3">
    <source>
        <dbReference type="Proteomes" id="UP000054270"/>
    </source>
</evidence>
<gene>
    <name evidence="2" type="ORF">HYPSUDRAFT_199911</name>
</gene>
<feature type="compositionally biased region" description="Pro residues" evidence="1">
    <location>
        <begin position="33"/>
        <end position="72"/>
    </location>
</feature>
<name>A0A0D2P391_HYPSF</name>
<feature type="compositionally biased region" description="Low complexity" evidence="1">
    <location>
        <begin position="79"/>
        <end position="99"/>
    </location>
</feature>
<keyword evidence="3" id="KW-1185">Reference proteome</keyword>
<feature type="compositionally biased region" description="Basic and acidic residues" evidence="1">
    <location>
        <begin position="19"/>
        <end position="31"/>
    </location>
</feature>
<proteinExistence type="predicted"/>